<accession>A4C6N9</accession>
<evidence type="ECO:0000313" key="6">
    <source>
        <dbReference type="EMBL" id="EAR29643.1"/>
    </source>
</evidence>
<dbReference type="STRING" id="87626.PTD2_12524"/>
<dbReference type="GO" id="GO:0005737">
    <property type="term" value="C:cytoplasm"/>
    <property type="evidence" value="ECO:0007669"/>
    <property type="project" value="UniProtKB-SubCell"/>
</dbReference>
<evidence type="ECO:0000256" key="4">
    <source>
        <dbReference type="ARBA" id="ARBA00022490"/>
    </source>
</evidence>
<dbReference type="GO" id="GO:0006105">
    <property type="term" value="P:succinate metabolic process"/>
    <property type="evidence" value="ECO:0007669"/>
    <property type="project" value="TreeGrafter"/>
</dbReference>
<dbReference type="SUPFAM" id="SSF109910">
    <property type="entry name" value="YgfY-like"/>
    <property type="match status" value="1"/>
</dbReference>
<keyword evidence="5" id="KW-0143">Chaperone</keyword>
<dbReference type="RefSeq" id="WP_009837517.1">
    <property type="nucleotide sequence ID" value="NZ_AAOH01000002.1"/>
</dbReference>
<name>A4C6N9_9GAMM</name>
<keyword evidence="7" id="KW-1185">Reference proteome</keyword>
<dbReference type="PANTHER" id="PTHR39585">
    <property type="entry name" value="FAD ASSEMBLY FACTOR SDHE"/>
    <property type="match status" value="1"/>
</dbReference>
<comment type="similarity">
    <text evidence="2">Belongs to the SdhE FAD assembly factor family.</text>
</comment>
<dbReference type="EMBL" id="AAOH01000002">
    <property type="protein sequence ID" value="EAR29643.1"/>
    <property type="molecule type" value="Genomic_DNA"/>
</dbReference>
<evidence type="ECO:0000313" key="7">
    <source>
        <dbReference type="Proteomes" id="UP000006201"/>
    </source>
</evidence>
<evidence type="ECO:0000256" key="3">
    <source>
        <dbReference type="ARBA" id="ARBA00019418"/>
    </source>
</evidence>
<dbReference type="Gene3D" id="1.10.150.250">
    <property type="entry name" value="Flavinator of succinate dehydrogenase"/>
    <property type="match status" value="1"/>
</dbReference>
<protein>
    <recommendedName>
        <fullName evidence="3">FAD assembly factor SdhE</fullName>
    </recommendedName>
</protein>
<dbReference type="AlphaFoldDB" id="A4C6N9"/>
<dbReference type="OrthoDB" id="9180899at2"/>
<organism evidence="6 7">
    <name type="scientific">Pseudoalteromonas tunicata D2</name>
    <dbReference type="NCBI Taxonomy" id="87626"/>
    <lineage>
        <taxon>Bacteria</taxon>
        <taxon>Pseudomonadati</taxon>
        <taxon>Pseudomonadota</taxon>
        <taxon>Gammaproteobacteria</taxon>
        <taxon>Alteromonadales</taxon>
        <taxon>Pseudoalteromonadaceae</taxon>
        <taxon>Pseudoalteromonas</taxon>
    </lineage>
</organism>
<dbReference type="eggNOG" id="COG2938">
    <property type="taxonomic scope" value="Bacteria"/>
</dbReference>
<proteinExistence type="inferred from homology"/>
<evidence type="ECO:0000256" key="5">
    <source>
        <dbReference type="ARBA" id="ARBA00023186"/>
    </source>
</evidence>
<evidence type="ECO:0000256" key="1">
    <source>
        <dbReference type="ARBA" id="ARBA00004496"/>
    </source>
</evidence>
<dbReference type="InterPro" id="IPR050531">
    <property type="entry name" value="SdhE_FAD_assembly_factor"/>
</dbReference>
<dbReference type="Proteomes" id="UP000006201">
    <property type="component" value="Unassembled WGS sequence"/>
</dbReference>
<dbReference type="InterPro" id="IPR036714">
    <property type="entry name" value="SDH_sf"/>
</dbReference>
<sequence>MTELNNKARLRWACRRGMLELDVLLMPFVEEGYDALSAEDKVIFQHLLTQEDPELFAWFMGHETAKDPQLNYMVKLILNRVRV</sequence>
<comment type="subcellular location">
    <subcellularLocation>
        <location evidence="1">Cytoplasm</location>
    </subcellularLocation>
</comment>
<keyword evidence="4" id="KW-0963">Cytoplasm</keyword>
<dbReference type="Pfam" id="PF03937">
    <property type="entry name" value="Sdh5"/>
    <property type="match status" value="1"/>
</dbReference>
<evidence type="ECO:0000256" key="2">
    <source>
        <dbReference type="ARBA" id="ARBA00008571"/>
    </source>
</evidence>
<dbReference type="PANTHER" id="PTHR39585:SF1">
    <property type="entry name" value="FAD ASSEMBLY FACTOR SDHE"/>
    <property type="match status" value="1"/>
</dbReference>
<dbReference type="InterPro" id="IPR005631">
    <property type="entry name" value="SDH"/>
</dbReference>
<comment type="caution">
    <text evidence="6">The sequence shown here is derived from an EMBL/GenBank/DDBJ whole genome shotgun (WGS) entry which is preliminary data.</text>
</comment>
<reference evidence="6 7" key="1">
    <citation type="submission" date="2006-02" db="EMBL/GenBank/DDBJ databases">
        <authorList>
            <person name="Moran M.A."/>
            <person name="Kjelleberg S."/>
            <person name="Egan S."/>
            <person name="Saunders N."/>
            <person name="Thomas T."/>
            <person name="Ferriera S."/>
            <person name="Johnson J."/>
            <person name="Kravitz S."/>
            <person name="Halpern A."/>
            <person name="Remington K."/>
            <person name="Beeson K."/>
            <person name="Tran B."/>
            <person name="Rogers Y.-H."/>
            <person name="Friedman R."/>
            <person name="Venter J.C."/>
        </authorList>
    </citation>
    <scope>NUCLEOTIDE SEQUENCE [LARGE SCALE GENOMIC DNA]</scope>
    <source>
        <strain evidence="6 7">D2</strain>
    </source>
</reference>
<gene>
    <name evidence="6" type="ORF">PTD2_12524</name>
</gene>
<dbReference type="HOGENOM" id="CLU_103054_2_2_6"/>